<dbReference type="EMBL" id="JADQTO010000002">
    <property type="protein sequence ID" value="MBG0560736.1"/>
    <property type="molecule type" value="Genomic_DNA"/>
</dbReference>
<dbReference type="Proteomes" id="UP000598146">
    <property type="component" value="Unassembled WGS sequence"/>
</dbReference>
<gene>
    <name evidence="3" type="ORF">I4J89_04550</name>
</gene>
<feature type="compositionally biased region" description="Low complexity" evidence="1">
    <location>
        <begin position="76"/>
        <end position="98"/>
    </location>
</feature>
<proteinExistence type="predicted"/>
<evidence type="ECO:0000256" key="2">
    <source>
        <dbReference type="SAM" id="Phobius"/>
    </source>
</evidence>
<name>A0A931C456_9ACTN</name>
<evidence type="ECO:0000256" key="1">
    <source>
        <dbReference type="SAM" id="MobiDB-lite"/>
    </source>
</evidence>
<dbReference type="RefSeq" id="WP_196412538.1">
    <property type="nucleotide sequence ID" value="NZ_JADQTO010000002.1"/>
</dbReference>
<accession>A0A931C456</accession>
<protein>
    <submittedName>
        <fullName evidence="3">Uncharacterized protein</fullName>
    </submittedName>
</protein>
<keyword evidence="2" id="KW-1133">Transmembrane helix</keyword>
<keyword evidence="2" id="KW-0812">Transmembrane</keyword>
<reference evidence="3" key="1">
    <citation type="submission" date="2020-11" db="EMBL/GenBank/DDBJ databases">
        <title>Isolation and identification of active actinomycetes.</title>
        <authorList>
            <person name="Sun X."/>
        </authorList>
    </citation>
    <scope>NUCLEOTIDE SEQUENCE</scope>
    <source>
        <strain evidence="3">NEAU-A11</strain>
    </source>
</reference>
<dbReference type="AlphaFoldDB" id="A0A931C456"/>
<keyword evidence="2" id="KW-0472">Membrane</keyword>
<evidence type="ECO:0000313" key="4">
    <source>
        <dbReference type="Proteomes" id="UP000598146"/>
    </source>
</evidence>
<comment type="caution">
    <text evidence="3">The sequence shown here is derived from an EMBL/GenBank/DDBJ whole genome shotgun (WGS) entry which is preliminary data.</text>
</comment>
<organism evidence="3 4">
    <name type="scientific">Actinoplanes aureus</name>
    <dbReference type="NCBI Taxonomy" id="2792083"/>
    <lineage>
        <taxon>Bacteria</taxon>
        <taxon>Bacillati</taxon>
        <taxon>Actinomycetota</taxon>
        <taxon>Actinomycetes</taxon>
        <taxon>Micromonosporales</taxon>
        <taxon>Micromonosporaceae</taxon>
        <taxon>Actinoplanes</taxon>
    </lineage>
</organism>
<keyword evidence="4" id="KW-1185">Reference proteome</keyword>
<sequence length="98" mass="10403">MSTPRTTTRRQRRRPAAGTVIKDWGLYLGGWGLIWHQALAVPPQDFNLTLALIGAALIGVPGASQLWALRTGGPLSPAASEDSSSQPPSSPIDSEAER</sequence>
<evidence type="ECO:0000313" key="3">
    <source>
        <dbReference type="EMBL" id="MBG0560736.1"/>
    </source>
</evidence>
<feature type="region of interest" description="Disordered" evidence="1">
    <location>
        <begin position="71"/>
        <end position="98"/>
    </location>
</feature>
<feature type="transmembrane region" description="Helical" evidence="2">
    <location>
        <begin position="46"/>
        <end position="69"/>
    </location>
</feature>